<evidence type="ECO:0000256" key="4">
    <source>
        <dbReference type="ARBA" id="ARBA00022989"/>
    </source>
</evidence>
<keyword evidence="4 6" id="KW-1133">Transmembrane helix</keyword>
<gene>
    <name evidence="7" type="ORF">H0484_12430</name>
</gene>
<evidence type="ECO:0000256" key="1">
    <source>
        <dbReference type="ARBA" id="ARBA00004651"/>
    </source>
</evidence>
<feature type="transmembrane region" description="Helical" evidence="6">
    <location>
        <begin position="294"/>
        <end position="316"/>
    </location>
</feature>
<evidence type="ECO:0008006" key="9">
    <source>
        <dbReference type="Google" id="ProtNLM"/>
    </source>
</evidence>
<dbReference type="PANTHER" id="PTHR30250">
    <property type="entry name" value="PST FAMILY PREDICTED COLANIC ACID TRANSPORTER"/>
    <property type="match status" value="1"/>
</dbReference>
<feature type="transmembrane region" description="Helical" evidence="6">
    <location>
        <begin position="254"/>
        <end position="274"/>
    </location>
</feature>
<evidence type="ECO:0000256" key="3">
    <source>
        <dbReference type="ARBA" id="ARBA00022692"/>
    </source>
</evidence>
<keyword evidence="2" id="KW-1003">Cell membrane</keyword>
<feature type="transmembrane region" description="Helical" evidence="6">
    <location>
        <begin position="223"/>
        <end position="248"/>
    </location>
</feature>
<feature type="transmembrane region" description="Helical" evidence="6">
    <location>
        <begin position="21"/>
        <end position="39"/>
    </location>
</feature>
<feature type="transmembrane region" description="Helical" evidence="6">
    <location>
        <begin position="90"/>
        <end position="110"/>
    </location>
</feature>
<feature type="transmembrane region" description="Helical" evidence="6">
    <location>
        <begin position="364"/>
        <end position="385"/>
    </location>
</feature>
<name>A0ABS8CEW5_9BURK</name>
<protein>
    <recommendedName>
        <fullName evidence="9">Polysaccharide biosynthesis protein</fullName>
    </recommendedName>
</protein>
<evidence type="ECO:0000256" key="6">
    <source>
        <dbReference type="SAM" id="Phobius"/>
    </source>
</evidence>
<dbReference type="InterPro" id="IPR050833">
    <property type="entry name" value="Poly_Biosynth_Transport"/>
</dbReference>
<dbReference type="Proteomes" id="UP000776983">
    <property type="component" value="Unassembled WGS sequence"/>
</dbReference>
<feature type="transmembrane region" description="Helical" evidence="6">
    <location>
        <begin position="391"/>
        <end position="413"/>
    </location>
</feature>
<evidence type="ECO:0000313" key="8">
    <source>
        <dbReference type="Proteomes" id="UP000776983"/>
    </source>
</evidence>
<keyword evidence="3 6" id="KW-0812">Transmembrane</keyword>
<sequence length="417" mass="45497">MLKLRSSRLLSQAFLSLFDQAWLSALNLALGLVLIRMVSKESYGVYSQLFAAGLFATSLLEALVSNPLVNVVSGKSGDERAVIIQHISRYQGRASSLIAVLLGLGCAWASSLTAQPYPLLLGVVFGLFIKLNAMREYARSLAFLEGLPTRVLRVDLWYGISVFLGVVALYLCTYLQLVGIFGVFALANISACLLAGQAPGRTVRAGGETYAETVRQVWRRGRLGLPGAGLAWGVNYSYLYLVAAWLGAAAAAELAASRLLLMPVSLLVVAWSRVARPQVGRLVVADAHQDLNRLLFKSLLALLALAATYVLAAWLLLPWLQTYVLAGKYDAAGPLLLWWGGYFAIYTIRWVGTIALMGKDYYGFMLIESVMSFAAMFGVLALAVPRYGERGAIIALIVVELFSLAMTWGRYLYREQT</sequence>
<keyword evidence="5 6" id="KW-0472">Membrane</keyword>
<accession>A0ABS8CEW5</accession>
<dbReference type="EMBL" id="JACDXW010000006">
    <property type="protein sequence ID" value="MCB5364553.1"/>
    <property type="molecule type" value="Genomic_DNA"/>
</dbReference>
<dbReference type="PANTHER" id="PTHR30250:SF11">
    <property type="entry name" value="O-ANTIGEN TRANSPORTER-RELATED"/>
    <property type="match status" value="1"/>
</dbReference>
<comment type="caution">
    <text evidence="7">The sequence shown here is derived from an EMBL/GenBank/DDBJ whole genome shotgun (WGS) entry which is preliminary data.</text>
</comment>
<dbReference type="RefSeq" id="WP_226954966.1">
    <property type="nucleotide sequence ID" value="NZ_JACDXW010000006.1"/>
</dbReference>
<comment type="subcellular location">
    <subcellularLocation>
        <location evidence="1">Cell membrane</location>
        <topology evidence="1">Multi-pass membrane protein</topology>
    </subcellularLocation>
</comment>
<feature type="transmembrane region" description="Helical" evidence="6">
    <location>
        <begin position="336"/>
        <end position="357"/>
    </location>
</feature>
<evidence type="ECO:0000256" key="5">
    <source>
        <dbReference type="ARBA" id="ARBA00023136"/>
    </source>
</evidence>
<evidence type="ECO:0000256" key="2">
    <source>
        <dbReference type="ARBA" id="ARBA00022475"/>
    </source>
</evidence>
<reference evidence="7 8" key="1">
    <citation type="submission" date="2020-07" db="EMBL/GenBank/DDBJ databases">
        <title>Pusillimonas sp. nov., isolated from poultry manure in Taiwan.</title>
        <authorList>
            <person name="Lin S.-Y."/>
            <person name="Tang Y.-S."/>
            <person name="Young C.-C."/>
        </authorList>
    </citation>
    <scope>NUCLEOTIDE SEQUENCE [LARGE SCALE GENOMIC DNA]</scope>
    <source>
        <strain evidence="7 8">CC-YST705</strain>
    </source>
</reference>
<proteinExistence type="predicted"/>
<organism evidence="7 8">
    <name type="scientific">Mesopusillimonas faecipullorum</name>
    <dbReference type="NCBI Taxonomy" id="2755040"/>
    <lineage>
        <taxon>Bacteria</taxon>
        <taxon>Pseudomonadati</taxon>
        <taxon>Pseudomonadota</taxon>
        <taxon>Betaproteobacteria</taxon>
        <taxon>Burkholderiales</taxon>
        <taxon>Alcaligenaceae</taxon>
        <taxon>Mesopusillimonas</taxon>
    </lineage>
</organism>
<evidence type="ECO:0000313" key="7">
    <source>
        <dbReference type="EMBL" id="MCB5364553.1"/>
    </source>
</evidence>
<keyword evidence="8" id="KW-1185">Reference proteome</keyword>
<feature type="transmembrane region" description="Helical" evidence="6">
    <location>
        <begin position="45"/>
        <end position="69"/>
    </location>
</feature>